<feature type="region of interest" description="Disordered" evidence="2">
    <location>
        <begin position="1066"/>
        <end position="1099"/>
    </location>
</feature>
<feature type="compositionally biased region" description="Low complexity" evidence="2">
    <location>
        <begin position="808"/>
        <end position="820"/>
    </location>
</feature>
<dbReference type="Pfam" id="PF01471">
    <property type="entry name" value="PG_binding_1"/>
    <property type="match status" value="1"/>
</dbReference>
<comment type="caution">
    <text evidence="4">The sequence shown here is derived from an EMBL/GenBank/DDBJ whole genome shotgun (WGS) entry which is preliminary data.</text>
</comment>
<feature type="domain" description="Peptidoglycan binding-like" evidence="3">
    <location>
        <begin position="1333"/>
        <end position="1384"/>
    </location>
</feature>
<dbReference type="InterPro" id="IPR050767">
    <property type="entry name" value="Sel1_AlgK"/>
</dbReference>
<dbReference type="InterPro" id="IPR011990">
    <property type="entry name" value="TPR-like_helical_dom_sf"/>
</dbReference>
<dbReference type="InterPro" id="IPR002477">
    <property type="entry name" value="Peptidoglycan-bd-like"/>
</dbReference>
<dbReference type="OrthoDB" id="5295703at2"/>
<protein>
    <submittedName>
        <fullName evidence="4">Localization factor PodJL</fullName>
    </submittedName>
</protein>
<feature type="compositionally biased region" description="Basic and acidic residues" evidence="2">
    <location>
        <begin position="1"/>
        <end position="21"/>
    </location>
</feature>
<feature type="compositionally biased region" description="Low complexity" evidence="2">
    <location>
        <begin position="1009"/>
        <end position="1035"/>
    </location>
</feature>
<feature type="compositionally biased region" description="Acidic residues" evidence="2">
    <location>
        <begin position="65"/>
        <end position="78"/>
    </location>
</feature>
<feature type="region of interest" description="Disordered" evidence="2">
    <location>
        <begin position="967"/>
        <end position="1035"/>
    </location>
</feature>
<dbReference type="InterPro" id="IPR036365">
    <property type="entry name" value="PGBD-like_sf"/>
</dbReference>
<dbReference type="PANTHER" id="PTHR11102">
    <property type="entry name" value="SEL-1-LIKE PROTEIN"/>
    <property type="match status" value="1"/>
</dbReference>
<feature type="compositionally biased region" description="Low complexity" evidence="2">
    <location>
        <begin position="838"/>
        <end position="849"/>
    </location>
</feature>
<dbReference type="Gene3D" id="1.10.101.10">
    <property type="entry name" value="PGBD-like superfamily/PGBD"/>
    <property type="match status" value="1"/>
</dbReference>
<dbReference type="PANTHER" id="PTHR11102:SF160">
    <property type="entry name" value="ERAD-ASSOCIATED E3 UBIQUITIN-PROTEIN LIGASE COMPONENT HRD3"/>
    <property type="match status" value="1"/>
</dbReference>
<accession>A0A562STS4</accession>
<feature type="compositionally biased region" description="Low complexity" evidence="2">
    <location>
        <begin position="993"/>
        <end position="1002"/>
    </location>
</feature>
<feature type="compositionally biased region" description="Basic residues" evidence="2">
    <location>
        <begin position="94"/>
        <end position="105"/>
    </location>
</feature>
<feature type="compositionally biased region" description="Basic and acidic residues" evidence="2">
    <location>
        <begin position="850"/>
        <end position="876"/>
    </location>
</feature>
<dbReference type="SMART" id="SM00671">
    <property type="entry name" value="SEL1"/>
    <property type="match status" value="4"/>
</dbReference>
<evidence type="ECO:0000256" key="1">
    <source>
        <dbReference type="SAM" id="Coils"/>
    </source>
</evidence>
<feature type="compositionally biased region" description="Basic and acidic residues" evidence="2">
    <location>
        <begin position="141"/>
        <end position="152"/>
    </location>
</feature>
<feature type="compositionally biased region" description="Polar residues" evidence="2">
    <location>
        <begin position="778"/>
        <end position="788"/>
    </location>
</feature>
<evidence type="ECO:0000313" key="4">
    <source>
        <dbReference type="EMBL" id="TWI84661.1"/>
    </source>
</evidence>
<keyword evidence="1" id="KW-0175">Coiled coil</keyword>
<dbReference type="RefSeq" id="WP_145344726.1">
    <property type="nucleotide sequence ID" value="NZ_SMLY01000067.1"/>
</dbReference>
<organism evidence="4 5">
    <name type="scientific">Roseibium hamelinense</name>
    <dbReference type="NCBI Taxonomy" id="150831"/>
    <lineage>
        <taxon>Bacteria</taxon>
        <taxon>Pseudomonadati</taxon>
        <taxon>Pseudomonadota</taxon>
        <taxon>Alphaproteobacteria</taxon>
        <taxon>Hyphomicrobiales</taxon>
        <taxon>Stappiaceae</taxon>
        <taxon>Roseibium</taxon>
    </lineage>
</organism>
<dbReference type="InterPro" id="IPR006597">
    <property type="entry name" value="Sel1-like"/>
</dbReference>
<feature type="compositionally biased region" description="Basic and acidic residues" evidence="2">
    <location>
        <begin position="79"/>
        <end position="93"/>
    </location>
</feature>
<evidence type="ECO:0000313" key="5">
    <source>
        <dbReference type="Proteomes" id="UP000320593"/>
    </source>
</evidence>
<feature type="coiled-coil region" evidence="1">
    <location>
        <begin position="510"/>
        <end position="559"/>
    </location>
</feature>
<reference evidence="4 5" key="1">
    <citation type="submission" date="2019-07" db="EMBL/GenBank/DDBJ databases">
        <title>Genomic Encyclopedia of Archaeal and Bacterial Type Strains, Phase II (KMG-II): from individual species to whole genera.</title>
        <authorList>
            <person name="Goeker M."/>
        </authorList>
    </citation>
    <scope>NUCLEOTIDE SEQUENCE [LARGE SCALE GENOMIC DNA]</scope>
    <source>
        <strain evidence="4 5">ATCC BAA-252</strain>
    </source>
</reference>
<evidence type="ECO:0000256" key="2">
    <source>
        <dbReference type="SAM" id="MobiDB-lite"/>
    </source>
</evidence>
<name>A0A562STS4_9HYPH</name>
<dbReference type="Gene3D" id="1.25.40.10">
    <property type="entry name" value="Tetratricopeptide repeat domain"/>
    <property type="match status" value="1"/>
</dbReference>
<evidence type="ECO:0000259" key="3">
    <source>
        <dbReference type="Pfam" id="PF01471"/>
    </source>
</evidence>
<dbReference type="SUPFAM" id="SSF47090">
    <property type="entry name" value="PGBD-like"/>
    <property type="match status" value="1"/>
</dbReference>
<dbReference type="SUPFAM" id="SSF81901">
    <property type="entry name" value="HCP-like"/>
    <property type="match status" value="1"/>
</dbReference>
<gene>
    <name evidence="4" type="ORF">JM93_02995</name>
</gene>
<feature type="compositionally biased region" description="Basic and acidic residues" evidence="2">
    <location>
        <begin position="821"/>
        <end position="835"/>
    </location>
</feature>
<feature type="region of interest" description="Disordered" evidence="2">
    <location>
        <begin position="1"/>
        <end position="185"/>
    </location>
</feature>
<dbReference type="InterPro" id="IPR036366">
    <property type="entry name" value="PGBDSf"/>
</dbReference>
<proteinExistence type="predicted"/>
<dbReference type="Proteomes" id="UP000320593">
    <property type="component" value="Unassembled WGS sequence"/>
</dbReference>
<feature type="compositionally biased region" description="Basic and acidic residues" evidence="2">
    <location>
        <begin position="30"/>
        <end position="51"/>
    </location>
</feature>
<sequence>MPAWKNREAGRRGREHYETISRNDTAYYDDDVRHPENMRRERAADRIERLTRTATSVPHPRGSYDADETENELEAVADELDRLLSERGEDTGQRRRTQNTPKPRRAPAEPVPDQRLEQVMGALERLDRKVQGLAEPEDRFDEEHEMAASEHRSRPRSPSRRPNPSPSRSKRASEPRYSDVFDDGYFDDEDSHYNARAGRDTYVDADLDADFDGIEDGDHEELVAARPSRMPRTNRRARSEEPAARVYKDLGRRIDALRKPQEEALERVRDELGSLRDALGGLSRGTNEKVGRQNAELRRLSDMVERLRADRHNEEFANEIRSEVSELKKMVGRTNVEGALETLEHGYAHILQRLDELSRASVDPRILKGVTARLNEIEDAFAVLPRSEHMLVLEDRVVAIAERVEELLQRKNHADVEPLRAELREVRQFVEQIDIKGLVEGIDDRMRFVSSRLDDLEVLAREQRGLDTRLSAMEQRMPEPETMARLQGRLEDIVGMMSDDRATPYDPYKLDKVDDRLDDIVGRLERMEQTGPGGEPMAFKSLENRLETIATKIESIEKRANRPVPVLDASASVKAAGGADTKLLAQLQDRLNHLTHRLDQPNDTVTSADLDKLRAEIGAMRASVAAPASTGALEKRINDLAEAVAKGSDGLDEDRIEQLGAKVSALAEQLEKSSHRSNDMSEVATALERIERNLQETRSEVVEIAKEAAREAVSDHQPQRTAEYDEAISSLQNDLRRLLDAAEGSEERTRNTFDGVQSILGSLTERLESLEKSDMPYAQTTSKAQSDYPQPELAPEPIDNEPPHKYAPDYASASMAAAPSESERSSDRNRDRKADFIAAARRAAQAASEEAAKVDKRSRRSRQDEAESSKGKERAGWLRSVLKRNKPEDEPAIADSLSDKTPEAPVYTPNAEPRIEPDAPLAGDRPAPEEETPSTGGGRRRALLYAAAAVVLALGTLQVFKMATSGGDGEQVAATDPAPVVQEQSTATEPEDTTTATAGAPEAESDTVGGTVAATAPPNTASAPAGLSGPEAQTPEPLETAAAPEADGAGISDPAAELAFAPPAAVNGTFADGSQPGTGDQPSAFEPGPAGVSNAGLVSSLPPEEVGPMALRSAAAGGNPAAAFLVGVKYTEGGSVGADLGEAAKWYQKAADQGLPPAQYRLASLYEKGRGVDQDLVKARDWYTRAAEAGNAKAMHNLAVLYAEGVDGAPDFTQAAKWFENAAKYGVKDSLFNLGILYARGLGVEKDLTASYKWFAIAAEQGDRDAAKKRDDVANTMDQAQLANARLAVENFKLLTPDPAANKVVTEPEWVGAPSAATNASAAGGVFDYEAMVLKAQSQLNQLGFDTGTPDGQIGPRTRSAVRAFQRSLGLPETGEIDAELMKELDSQSI</sequence>
<dbReference type="EMBL" id="VLLF01000007">
    <property type="protein sequence ID" value="TWI84661.1"/>
    <property type="molecule type" value="Genomic_DNA"/>
</dbReference>
<feature type="region of interest" description="Disordered" evidence="2">
    <location>
        <begin position="778"/>
        <end position="939"/>
    </location>
</feature>
<keyword evidence="5" id="KW-1185">Reference proteome</keyword>
<feature type="coiled-coil region" evidence="1">
    <location>
        <begin position="656"/>
        <end position="748"/>
    </location>
</feature>
<dbReference type="Pfam" id="PF08238">
    <property type="entry name" value="Sel1"/>
    <property type="match status" value="4"/>
</dbReference>